<evidence type="ECO:0000256" key="1">
    <source>
        <dbReference type="SAM" id="Coils"/>
    </source>
</evidence>
<dbReference type="EMBL" id="FNUK01000029">
    <property type="protein sequence ID" value="SEG10019.1"/>
    <property type="molecule type" value="Genomic_DNA"/>
</dbReference>
<name>A0A1H5XE77_9CLOT</name>
<dbReference type="Proteomes" id="UP000242850">
    <property type="component" value="Unassembled WGS sequence"/>
</dbReference>
<gene>
    <name evidence="2" type="ORF">SAMN05660865_01734</name>
</gene>
<reference evidence="3" key="1">
    <citation type="submission" date="2016-10" db="EMBL/GenBank/DDBJ databases">
        <authorList>
            <person name="Varghese N."/>
            <person name="Submissions S."/>
        </authorList>
    </citation>
    <scope>NUCLEOTIDE SEQUENCE [LARGE SCALE GENOMIC DNA]</scope>
    <source>
        <strain evidence="3">DSM 5463</strain>
    </source>
</reference>
<keyword evidence="1" id="KW-0175">Coiled coil</keyword>
<organism evidence="2 3">
    <name type="scientific">Caloramator fervidus</name>
    <dbReference type="NCBI Taxonomy" id="29344"/>
    <lineage>
        <taxon>Bacteria</taxon>
        <taxon>Bacillati</taxon>
        <taxon>Bacillota</taxon>
        <taxon>Clostridia</taxon>
        <taxon>Eubacteriales</taxon>
        <taxon>Clostridiaceae</taxon>
        <taxon>Caloramator</taxon>
    </lineage>
</organism>
<keyword evidence="3" id="KW-1185">Reference proteome</keyword>
<accession>A0A1H5XE77</accession>
<dbReference type="RefSeq" id="WP_008908332.1">
    <property type="nucleotide sequence ID" value="NZ_FNUK01000029.1"/>
</dbReference>
<proteinExistence type="predicted"/>
<feature type="coiled-coil region" evidence="1">
    <location>
        <begin position="5"/>
        <end position="56"/>
    </location>
</feature>
<evidence type="ECO:0000313" key="3">
    <source>
        <dbReference type="Proteomes" id="UP000242850"/>
    </source>
</evidence>
<dbReference type="AlphaFoldDB" id="A0A1H5XE77"/>
<dbReference type="OrthoDB" id="1955454at2"/>
<evidence type="ECO:0000313" key="2">
    <source>
        <dbReference type="EMBL" id="SEG10019.1"/>
    </source>
</evidence>
<sequence length="56" mass="6690">MCQYIQQQENIIEGLINDIKNLSSQNAELMIRLKILKTENELLRRKLEQLESCREN</sequence>
<protein>
    <submittedName>
        <fullName evidence="2">Uncharacterized protein</fullName>
    </submittedName>
</protein>